<evidence type="ECO:0000313" key="5">
    <source>
        <dbReference type="EMBL" id="KIY51635.1"/>
    </source>
</evidence>
<dbReference type="PANTHER" id="PTHR12901:SF10">
    <property type="entry name" value="COENZYME Q-BINDING PROTEIN COQ10, MITOCHONDRIAL"/>
    <property type="match status" value="1"/>
</dbReference>
<evidence type="ECO:0000259" key="4">
    <source>
        <dbReference type="Pfam" id="PF03364"/>
    </source>
</evidence>
<reference evidence="5 6" key="1">
    <citation type="journal article" date="2015" name="Fungal Genet. Biol.">
        <title>Evolution of novel wood decay mechanisms in Agaricales revealed by the genome sequences of Fistulina hepatica and Cylindrobasidium torrendii.</title>
        <authorList>
            <person name="Floudas D."/>
            <person name="Held B.W."/>
            <person name="Riley R."/>
            <person name="Nagy L.G."/>
            <person name="Koehler G."/>
            <person name="Ransdell A.S."/>
            <person name="Younus H."/>
            <person name="Chow J."/>
            <person name="Chiniquy J."/>
            <person name="Lipzen A."/>
            <person name="Tritt A."/>
            <person name="Sun H."/>
            <person name="Haridas S."/>
            <person name="LaButti K."/>
            <person name="Ohm R.A."/>
            <person name="Kues U."/>
            <person name="Blanchette R.A."/>
            <person name="Grigoriev I.V."/>
            <person name="Minto R.E."/>
            <person name="Hibbett D.S."/>
        </authorList>
    </citation>
    <scope>NUCLEOTIDE SEQUENCE [LARGE SCALE GENOMIC DNA]</scope>
    <source>
        <strain evidence="5 6">ATCC 64428</strain>
    </source>
</reference>
<evidence type="ECO:0000256" key="2">
    <source>
        <dbReference type="ARBA" id="ARBA00011814"/>
    </source>
</evidence>
<proteinExistence type="inferred from homology"/>
<accession>A0A0D7AID9</accession>
<sequence>LRRSLFNLPNFGAPPEQKYHERKVFAYRPEQLYNVVSDVASYPCFIPFCTGSRILTLSNAAPLAVRTMQAELTVGFKSFTESYVSNVTCVPYESVTAVATASSSLFKSLTTTWRLQPIPAAHSGSLGSAKTLVSFHLEFAFSNPLHAAVSIAFFSQVSKMMIDAFERRCLEVYGSPEGE</sequence>
<comment type="subunit">
    <text evidence="2">Interacts with coenzyme Q.</text>
</comment>
<organism evidence="5 6">
    <name type="scientific">Fistulina hepatica ATCC 64428</name>
    <dbReference type="NCBI Taxonomy" id="1128425"/>
    <lineage>
        <taxon>Eukaryota</taxon>
        <taxon>Fungi</taxon>
        <taxon>Dikarya</taxon>
        <taxon>Basidiomycota</taxon>
        <taxon>Agaricomycotina</taxon>
        <taxon>Agaricomycetes</taxon>
        <taxon>Agaricomycetidae</taxon>
        <taxon>Agaricales</taxon>
        <taxon>Fistulinaceae</taxon>
        <taxon>Fistulina</taxon>
    </lineage>
</organism>
<dbReference type="InterPro" id="IPR044996">
    <property type="entry name" value="COQ10-like"/>
</dbReference>
<evidence type="ECO:0000256" key="1">
    <source>
        <dbReference type="ARBA" id="ARBA00006885"/>
    </source>
</evidence>
<dbReference type="GO" id="GO:0048039">
    <property type="term" value="F:ubiquinone binding"/>
    <property type="evidence" value="ECO:0007669"/>
    <property type="project" value="InterPro"/>
</dbReference>
<keyword evidence="6" id="KW-1185">Reference proteome</keyword>
<name>A0A0D7AID9_9AGAR</name>
<dbReference type="Pfam" id="PF03364">
    <property type="entry name" value="Polyketide_cyc"/>
    <property type="match status" value="1"/>
</dbReference>
<gene>
    <name evidence="5" type="ORF">FISHEDRAFT_26748</name>
</gene>
<dbReference type="InterPro" id="IPR005031">
    <property type="entry name" value="COQ10_START"/>
</dbReference>
<dbReference type="OrthoDB" id="292693at2759"/>
<dbReference type="InterPro" id="IPR023393">
    <property type="entry name" value="START-like_dom_sf"/>
</dbReference>
<dbReference type="PANTHER" id="PTHR12901">
    <property type="entry name" value="SPERM PROTEIN HOMOLOG"/>
    <property type="match status" value="1"/>
</dbReference>
<evidence type="ECO:0000313" key="6">
    <source>
        <dbReference type="Proteomes" id="UP000054144"/>
    </source>
</evidence>
<dbReference type="AlphaFoldDB" id="A0A0D7AID9"/>
<dbReference type="GO" id="GO:0005739">
    <property type="term" value="C:mitochondrion"/>
    <property type="evidence" value="ECO:0007669"/>
    <property type="project" value="TreeGrafter"/>
</dbReference>
<feature type="non-terminal residue" evidence="5">
    <location>
        <position position="179"/>
    </location>
</feature>
<dbReference type="EMBL" id="KN881649">
    <property type="protein sequence ID" value="KIY51635.1"/>
    <property type="molecule type" value="Genomic_DNA"/>
</dbReference>
<dbReference type="SUPFAM" id="SSF55961">
    <property type="entry name" value="Bet v1-like"/>
    <property type="match status" value="1"/>
</dbReference>
<protein>
    <recommendedName>
        <fullName evidence="4">Coenzyme Q-binding protein COQ10 START domain-containing protein</fullName>
    </recommendedName>
</protein>
<dbReference type="Gene3D" id="3.30.530.20">
    <property type="match status" value="1"/>
</dbReference>
<comment type="similarity">
    <text evidence="1">Belongs to the COQ10 family.</text>
</comment>
<dbReference type="Proteomes" id="UP000054144">
    <property type="component" value="Unassembled WGS sequence"/>
</dbReference>
<feature type="domain" description="Coenzyme Q-binding protein COQ10 START" evidence="4">
    <location>
        <begin position="26"/>
        <end position="166"/>
    </location>
</feature>
<dbReference type="GO" id="GO:0045333">
    <property type="term" value="P:cellular respiration"/>
    <property type="evidence" value="ECO:0007669"/>
    <property type="project" value="InterPro"/>
</dbReference>
<evidence type="ECO:0000256" key="3">
    <source>
        <dbReference type="ARBA" id="ARBA00024947"/>
    </source>
</evidence>
<comment type="function">
    <text evidence="3">Required for the function of coenzyme Q in the respiratory chain. May serve as a chaperone or may be involved in the transport of Q6 from its site of synthesis to the catalytic sites of the respiratory complexes.</text>
</comment>
<feature type="non-terminal residue" evidence="5">
    <location>
        <position position="1"/>
    </location>
</feature>
<dbReference type="CDD" id="cd07813">
    <property type="entry name" value="COQ10p_like"/>
    <property type="match status" value="1"/>
</dbReference>